<evidence type="ECO:0000256" key="11">
    <source>
        <dbReference type="ARBA" id="ARBA00024225"/>
    </source>
</evidence>
<keyword evidence="5 13" id="KW-0812">Transmembrane</keyword>
<keyword evidence="8 13" id="KW-1133">Transmembrane helix</keyword>
<keyword evidence="10 13" id="KW-0472">Membrane</keyword>
<proteinExistence type="predicted"/>
<dbReference type="InterPro" id="IPR045150">
    <property type="entry name" value="CYB561D1/2"/>
</dbReference>
<evidence type="ECO:0000256" key="8">
    <source>
        <dbReference type="ARBA" id="ARBA00022989"/>
    </source>
</evidence>
<feature type="transmembrane region" description="Helical" evidence="13">
    <location>
        <begin position="223"/>
        <end position="245"/>
    </location>
</feature>
<evidence type="ECO:0000256" key="4">
    <source>
        <dbReference type="ARBA" id="ARBA00022617"/>
    </source>
</evidence>
<dbReference type="EMBL" id="OU900095">
    <property type="protein sequence ID" value="CAG9858920.1"/>
    <property type="molecule type" value="Genomic_DNA"/>
</dbReference>
<feature type="transmembrane region" description="Helical" evidence="13">
    <location>
        <begin position="108"/>
        <end position="130"/>
    </location>
</feature>
<keyword evidence="9" id="KW-0408">Iron</keyword>
<sequence>MARSTSEKSIDNNIYTNSTSETQCSHDEDKTNANASNELCLIELNKGSIERLNTIPTDETERNNKNETRKSTFSSTLRSYLTLIAHFSIILYTGLILCMAFARPVEFFTWHPILLSFGWIFLLNEGVLLFSEDNFIGRKLRLSHTMKRRYHWLTIALGVTLVIIGFTIVIINKNIKNKVHFKTWHGLFGLIATIFCILTALNGTSALYDVKLKNYIKPALNKLLHVISGSISLIFGGLTLVLGVYSNWFIKASGNNTFLFSIGFVTSAYVTLWTLQRPMRKILSNYRSAGIIET</sequence>
<dbReference type="GO" id="GO:0140571">
    <property type="term" value="F:transmembrane ascorbate ferrireductase activity"/>
    <property type="evidence" value="ECO:0007669"/>
    <property type="project" value="UniProtKB-EC"/>
</dbReference>
<evidence type="ECO:0000259" key="14">
    <source>
        <dbReference type="PROSITE" id="PS50939"/>
    </source>
</evidence>
<evidence type="ECO:0000256" key="2">
    <source>
        <dbReference type="ARBA" id="ARBA00004141"/>
    </source>
</evidence>
<reference evidence="15" key="1">
    <citation type="submission" date="2022-01" db="EMBL/GenBank/DDBJ databases">
        <authorList>
            <person name="King R."/>
        </authorList>
    </citation>
    <scope>NUCLEOTIDE SEQUENCE</scope>
</reference>
<dbReference type="GO" id="GO:0016020">
    <property type="term" value="C:membrane"/>
    <property type="evidence" value="ECO:0007669"/>
    <property type="project" value="UniProtKB-SubCell"/>
</dbReference>
<dbReference type="PANTHER" id="PTHR15422">
    <property type="entry name" value="OS05G0565100 PROTEIN"/>
    <property type="match status" value="1"/>
</dbReference>
<protein>
    <recommendedName>
        <fullName evidence="11">ascorbate ferrireductase (transmembrane)</fullName>
        <ecNumber evidence="11">7.2.1.3</ecNumber>
    </recommendedName>
</protein>
<evidence type="ECO:0000256" key="6">
    <source>
        <dbReference type="ARBA" id="ARBA00022723"/>
    </source>
</evidence>
<dbReference type="SMART" id="SM00665">
    <property type="entry name" value="B561"/>
    <property type="match status" value="1"/>
</dbReference>
<dbReference type="AlphaFoldDB" id="A0A9N9TN95"/>
<dbReference type="GO" id="GO:0140575">
    <property type="term" value="F:transmembrane monodehydroascorbate reductase activity"/>
    <property type="evidence" value="ECO:0007669"/>
    <property type="project" value="InterPro"/>
</dbReference>
<keyword evidence="4" id="KW-0349">Heme</keyword>
<comment type="subcellular location">
    <subcellularLocation>
        <location evidence="2">Membrane</location>
        <topology evidence="2">Multi-pass membrane protein</topology>
    </subcellularLocation>
</comment>
<dbReference type="OrthoDB" id="432881at2759"/>
<evidence type="ECO:0000256" key="5">
    <source>
        <dbReference type="ARBA" id="ARBA00022692"/>
    </source>
</evidence>
<feature type="transmembrane region" description="Helical" evidence="13">
    <location>
        <begin position="150"/>
        <end position="171"/>
    </location>
</feature>
<evidence type="ECO:0000256" key="9">
    <source>
        <dbReference type="ARBA" id="ARBA00023004"/>
    </source>
</evidence>
<feature type="transmembrane region" description="Helical" evidence="13">
    <location>
        <begin position="183"/>
        <end position="202"/>
    </location>
</feature>
<feature type="transmembrane region" description="Helical" evidence="13">
    <location>
        <begin position="80"/>
        <end position="102"/>
    </location>
</feature>
<keyword evidence="7" id="KW-0249">Electron transport</keyword>
<dbReference type="PROSITE" id="PS50939">
    <property type="entry name" value="CYTOCHROME_B561"/>
    <property type="match status" value="1"/>
</dbReference>
<evidence type="ECO:0000256" key="12">
    <source>
        <dbReference type="SAM" id="MobiDB-lite"/>
    </source>
</evidence>
<feature type="domain" description="Cytochrome b561" evidence="14">
    <location>
        <begin position="73"/>
        <end position="281"/>
    </location>
</feature>
<dbReference type="CDD" id="cd08761">
    <property type="entry name" value="Cyt_b561_CYB561D2_like"/>
    <property type="match status" value="1"/>
</dbReference>
<dbReference type="EC" id="7.2.1.3" evidence="11"/>
<dbReference type="Gene3D" id="1.20.120.1770">
    <property type="match status" value="1"/>
</dbReference>
<dbReference type="GO" id="GO:0046872">
    <property type="term" value="F:metal ion binding"/>
    <property type="evidence" value="ECO:0007669"/>
    <property type="project" value="UniProtKB-KW"/>
</dbReference>
<evidence type="ECO:0000313" key="15">
    <source>
        <dbReference type="EMBL" id="CAG9858920.1"/>
    </source>
</evidence>
<feature type="compositionally biased region" description="Polar residues" evidence="12">
    <location>
        <begin position="11"/>
        <end position="23"/>
    </location>
</feature>
<keyword evidence="16" id="KW-1185">Reference proteome</keyword>
<feature type="compositionally biased region" description="Basic and acidic residues" evidence="12">
    <location>
        <begin position="1"/>
        <end position="10"/>
    </location>
</feature>
<evidence type="ECO:0000256" key="1">
    <source>
        <dbReference type="ARBA" id="ARBA00001970"/>
    </source>
</evidence>
<evidence type="ECO:0000256" key="3">
    <source>
        <dbReference type="ARBA" id="ARBA00022448"/>
    </source>
</evidence>
<keyword evidence="3" id="KW-0813">Transport</keyword>
<dbReference type="Pfam" id="PF03188">
    <property type="entry name" value="Cytochrom_B561"/>
    <property type="match status" value="1"/>
</dbReference>
<evidence type="ECO:0000256" key="13">
    <source>
        <dbReference type="SAM" id="Phobius"/>
    </source>
</evidence>
<name>A0A9N9TN95_PHYSR</name>
<feature type="transmembrane region" description="Helical" evidence="13">
    <location>
        <begin position="257"/>
        <end position="275"/>
    </location>
</feature>
<dbReference type="PANTHER" id="PTHR15422:SF45">
    <property type="entry name" value="CYTOCHROME B561 DOMAIN-CONTAINING PROTEIN"/>
    <property type="match status" value="1"/>
</dbReference>
<evidence type="ECO:0000256" key="7">
    <source>
        <dbReference type="ARBA" id="ARBA00022982"/>
    </source>
</evidence>
<evidence type="ECO:0000313" key="16">
    <source>
        <dbReference type="Proteomes" id="UP001153712"/>
    </source>
</evidence>
<organism evidence="15 16">
    <name type="scientific">Phyllotreta striolata</name>
    <name type="common">Striped flea beetle</name>
    <name type="synonym">Crioceris striolata</name>
    <dbReference type="NCBI Taxonomy" id="444603"/>
    <lineage>
        <taxon>Eukaryota</taxon>
        <taxon>Metazoa</taxon>
        <taxon>Ecdysozoa</taxon>
        <taxon>Arthropoda</taxon>
        <taxon>Hexapoda</taxon>
        <taxon>Insecta</taxon>
        <taxon>Pterygota</taxon>
        <taxon>Neoptera</taxon>
        <taxon>Endopterygota</taxon>
        <taxon>Coleoptera</taxon>
        <taxon>Polyphaga</taxon>
        <taxon>Cucujiformia</taxon>
        <taxon>Chrysomeloidea</taxon>
        <taxon>Chrysomelidae</taxon>
        <taxon>Galerucinae</taxon>
        <taxon>Alticini</taxon>
        <taxon>Phyllotreta</taxon>
    </lineage>
</organism>
<keyword evidence="6" id="KW-0479">Metal-binding</keyword>
<evidence type="ECO:0000256" key="10">
    <source>
        <dbReference type="ARBA" id="ARBA00023136"/>
    </source>
</evidence>
<gene>
    <name evidence="15" type="ORF">PHYEVI_LOCUS5307</name>
</gene>
<feature type="region of interest" description="Disordered" evidence="12">
    <location>
        <begin position="1"/>
        <end position="30"/>
    </location>
</feature>
<comment type="cofactor">
    <cofactor evidence="1">
        <name>heme b</name>
        <dbReference type="ChEBI" id="CHEBI:60344"/>
    </cofactor>
</comment>
<dbReference type="InterPro" id="IPR006593">
    <property type="entry name" value="Cyt_b561/ferric_Rdtase_TM"/>
</dbReference>
<accession>A0A9N9TN95</accession>
<dbReference type="Proteomes" id="UP001153712">
    <property type="component" value="Chromosome 2"/>
</dbReference>